<dbReference type="SUPFAM" id="SSF52096">
    <property type="entry name" value="ClpP/crotonase"/>
    <property type="match status" value="1"/>
</dbReference>
<dbReference type="PANTHER" id="PTHR10381">
    <property type="entry name" value="ATP-DEPENDENT CLP PROTEASE PROTEOLYTIC SUBUNIT"/>
    <property type="match status" value="1"/>
</dbReference>
<feature type="region of interest" description="Disordered" evidence="7">
    <location>
        <begin position="249"/>
        <end position="276"/>
    </location>
</feature>
<comment type="caution">
    <text evidence="8">The sequence shown here is derived from an EMBL/GenBank/DDBJ whole genome shotgun (WGS) entry which is preliminary data.</text>
</comment>
<evidence type="ECO:0000256" key="4">
    <source>
        <dbReference type="ARBA" id="ARBA00022801"/>
    </source>
</evidence>
<evidence type="ECO:0000256" key="6">
    <source>
        <dbReference type="RuleBase" id="RU003567"/>
    </source>
</evidence>
<keyword evidence="3" id="KW-0645">Protease</keyword>
<evidence type="ECO:0000256" key="1">
    <source>
        <dbReference type="ARBA" id="ARBA00007039"/>
    </source>
</evidence>
<dbReference type="InterPro" id="IPR029045">
    <property type="entry name" value="ClpP/crotonase-like_dom_sf"/>
</dbReference>
<gene>
    <name evidence="8" type="ORF">AUP40_04385</name>
</gene>
<evidence type="ECO:0000313" key="9">
    <source>
        <dbReference type="Proteomes" id="UP000076167"/>
    </source>
</evidence>
<dbReference type="RefSeq" id="WP_063093005.1">
    <property type="nucleotide sequence ID" value="NZ_JAINWB010000003.1"/>
</dbReference>
<dbReference type="PANTHER" id="PTHR10381:SF70">
    <property type="entry name" value="ATP-DEPENDENT CLP PROTEASE PROTEOLYTIC SUBUNIT"/>
    <property type="match status" value="1"/>
</dbReference>
<proteinExistence type="inferred from homology"/>
<dbReference type="Pfam" id="PF00574">
    <property type="entry name" value="CLP_protease"/>
    <property type="match status" value="1"/>
</dbReference>
<dbReference type="PRINTS" id="PR00127">
    <property type="entry name" value="CLPPROTEASEP"/>
</dbReference>
<name>A0ABR5XWE9_9PROT</name>
<dbReference type="EMBL" id="LPXL01000056">
    <property type="protein sequence ID" value="KZC97181.1"/>
    <property type="molecule type" value="Genomic_DNA"/>
</dbReference>
<accession>A0ABR5XWE9</accession>
<keyword evidence="9" id="KW-1185">Reference proteome</keyword>
<evidence type="ECO:0000256" key="5">
    <source>
        <dbReference type="ARBA" id="ARBA00022825"/>
    </source>
</evidence>
<dbReference type="NCBIfam" id="NF045542">
    <property type="entry name" value="Clp_rel_HeadMat"/>
    <property type="match status" value="1"/>
</dbReference>
<dbReference type="CDD" id="cd07016">
    <property type="entry name" value="S14_ClpP_1"/>
    <property type="match status" value="1"/>
</dbReference>
<protein>
    <recommendedName>
        <fullName evidence="6">ATP-dependent Clp protease proteolytic subunit</fullName>
    </recommendedName>
</protein>
<evidence type="ECO:0000256" key="3">
    <source>
        <dbReference type="ARBA" id="ARBA00022670"/>
    </source>
</evidence>
<dbReference type="Gene3D" id="3.90.226.10">
    <property type="entry name" value="2-enoyl-CoA Hydratase, Chain A, domain 1"/>
    <property type="match status" value="1"/>
</dbReference>
<keyword evidence="5" id="KW-0720">Serine protease</keyword>
<dbReference type="InterPro" id="IPR001907">
    <property type="entry name" value="ClpP"/>
</dbReference>
<organism evidence="8 9">
    <name type="scientific">Thalassospira xiamenensis</name>
    <dbReference type="NCBI Taxonomy" id="220697"/>
    <lineage>
        <taxon>Bacteria</taxon>
        <taxon>Pseudomonadati</taxon>
        <taxon>Pseudomonadota</taxon>
        <taxon>Alphaproteobacteria</taxon>
        <taxon>Rhodospirillales</taxon>
        <taxon>Thalassospiraceae</taxon>
        <taxon>Thalassospira</taxon>
    </lineage>
</organism>
<evidence type="ECO:0000256" key="2">
    <source>
        <dbReference type="ARBA" id="ARBA00022490"/>
    </source>
</evidence>
<reference evidence="8 9" key="1">
    <citation type="submission" date="2015-12" db="EMBL/GenBank/DDBJ databases">
        <title>Genome sequence of Thalassospira xiamenensis MCCC 1A03005.</title>
        <authorList>
            <person name="Lu L."/>
            <person name="Lai Q."/>
            <person name="Shao Z."/>
            <person name="Qian P."/>
        </authorList>
    </citation>
    <scope>NUCLEOTIDE SEQUENCE [LARGE SCALE GENOMIC DNA]</scope>
    <source>
        <strain evidence="8 9">MCCC 1A03005</strain>
    </source>
</reference>
<sequence>MRRLNNGQRFFNGPAPIAMPDGLTQSTARPFFNRASGRVFDVQNAGDVTEIDLYDEIGFWGVSAKDFRQQLRNVTGGTIRLRINSPGGDVFDGIAMFNDLVAHKARVEVEVTGFAASAASLIAMAGDKITIADNAFFMIHNAWTLAVGDRNAISDVAAVLEQIDGALADTYAARTGMDRAEIVEMMDDETWLSAADARENGFADVVGKAEEAKAKFDLSCFAKVPDGLRGFTAQSAGPTIRDTERALRDAGHSRAQAKAMAARGNQADDQRDAGDDAENAEFWAELSAFSENLERSMTR</sequence>
<dbReference type="Proteomes" id="UP000076167">
    <property type="component" value="Unassembled WGS sequence"/>
</dbReference>
<comment type="similarity">
    <text evidence="1 6">Belongs to the peptidase S14 family.</text>
</comment>
<dbReference type="InterPro" id="IPR023562">
    <property type="entry name" value="ClpP/TepA"/>
</dbReference>
<keyword evidence="4" id="KW-0378">Hydrolase</keyword>
<keyword evidence="2" id="KW-0963">Cytoplasm</keyword>
<evidence type="ECO:0000256" key="7">
    <source>
        <dbReference type="SAM" id="MobiDB-lite"/>
    </source>
</evidence>
<evidence type="ECO:0000313" key="8">
    <source>
        <dbReference type="EMBL" id="KZC97181.1"/>
    </source>
</evidence>